<keyword evidence="3" id="KW-0731">Sigma factor</keyword>
<evidence type="ECO:0000256" key="4">
    <source>
        <dbReference type="ARBA" id="ARBA00023163"/>
    </source>
</evidence>
<sequence length="211" mass="24387">MSVESNIAERSWNSLREGDMQALAALYDQHYVGLVNYGARLIGDRDLANDCFIQVLLDLYAKHATLPPVTNVRSYLITCLHRKILLELKLNRRDKAARAGSGEEMERWETSYEDYLVLLQSSEEWKQKLTRAFAVLTERQKELLRLRFFEDRDYDYIAVQCGITRRTAYNIIHDALKSLRAELALRNNDLPENKLPDSMVLMLLATALFAS</sequence>
<dbReference type="PANTHER" id="PTHR43133:SF46">
    <property type="entry name" value="RNA POLYMERASE SIGMA-70 FACTOR ECF SUBFAMILY"/>
    <property type="match status" value="1"/>
</dbReference>
<keyword evidence="2" id="KW-0805">Transcription regulation</keyword>
<comment type="similarity">
    <text evidence="1">Belongs to the sigma-70 factor family. ECF subfamily.</text>
</comment>
<gene>
    <name evidence="6" type="ORF">P0Y53_08385</name>
</gene>
<evidence type="ECO:0000256" key="3">
    <source>
        <dbReference type="ARBA" id="ARBA00023082"/>
    </source>
</evidence>
<dbReference type="Pfam" id="PF04545">
    <property type="entry name" value="Sigma70_r4"/>
    <property type="match status" value="1"/>
</dbReference>
<reference evidence="6" key="1">
    <citation type="submission" date="2023-03" db="EMBL/GenBank/DDBJ databases">
        <title>Andean soil-derived lignocellulolytic bacterial consortium as a source of novel taxa and putative plastic-active enzymes.</title>
        <authorList>
            <person name="Diaz-Garcia L."/>
            <person name="Chuvochina M."/>
            <person name="Feuerriegel G."/>
            <person name="Bunk B."/>
            <person name="Sproer C."/>
            <person name="Streit W.R."/>
            <person name="Rodriguez L.M."/>
            <person name="Overmann J."/>
            <person name="Jimenez D.J."/>
        </authorList>
    </citation>
    <scope>NUCLEOTIDE SEQUENCE</scope>
    <source>
        <strain evidence="6">MAG 7</strain>
    </source>
</reference>
<dbReference type="PANTHER" id="PTHR43133">
    <property type="entry name" value="RNA POLYMERASE ECF-TYPE SIGMA FACTO"/>
    <property type="match status" value="1"/>
</dbReference>
<dbReference type="Proteomes" id="UP001220610">
    <property type="component" value="Chromosome"/>
</dbReference>
<dbReference type="SUPFAM" id="SSF88659">
    <property type="entry name" value="Sigma3 and sigma4 domains of RNA polymerase sigma factors"/>
    <property type="match status" value="1"/>
</dbReference>
<protein>
    <submittedName>
        <fullName evidence="6">Sigma-70 family RNA polymerase sigma factor</fullName>
    </submittedName>
</protein>
<dbReference type="SUPFAM" id="SSF88946">
    <property type="entry name" value="Sigma2 domain of RNA polymerase sigma factors"/>
    <property type="match status" value="1"/>
</dbReference>
<name>A0AAJ6BHS0_9BACT</name>
<dbReference type="Gene3D" id="1.10.1740.10">
    <property type="match status" value="1"/>
</dbReference>
<evidence type="ECO:0000313" key="6">
    <source>
        <dbReference type="EMBL" id="WEK37518.1"/>
    </source>
</evidence>
<evidence type="ECO:0000313" key="7">
    <source>
        <dbReference type="Proteomes" id="UP001220610"/>
    </source>
</evidence>
<dbReference type="InterPro" id="IPR013325">
    <property type="entry name" value="RNA_pol_sigma_r2"/>
</dbReference>
<dbReference type="InterPro" id="IPR007630">
    <property type="entry name" value="RNA_pol_sigma70_r4"/>
</dbReference>
<keyword evidence="4" id="KW-0804">Transcription</keyword>
<organism evidence="6 7">
    <name type="scientific">Candidatus Pseudobacter hemicellulosilyticus</name>
    <dbReference type="NCBI Taxonomy" id="3121375"/>
    <lineage>
        <taxon>Bacteria</taxon>
        <taxon>Pseudomonadati</taxon>
        <taxon>Bacteroidota</taxon>
        <taxon>Chitinophagia</taxon>
        <taxon>Chitinophagales</taxon>
        <taxon>Chitinophagaceae</taxon>
        <taxon>Pseudobacter</taxon>
    </lineage>
</organism>
<proteinExistence type="inferred from homology"/>
<dbReference type="InterPro" id="IPR036388">
    <property type="entry name" value="WH-like_DNA-bd_sf"/>
</dbReference>
<dbReference type="GO" id="GO:0016987">
    <property type="term" value="F:sigma factor activity"/>
    <property type="evidence" value="ECO:0007669"/>
    <property type="project" value="UniProtKB-KW"/>
</dbReference>
<evidence type="ECO:0000256" key="2">
    <source>
        <dbReference type="ARBA" id="ARBA00023015"/>
    </source>
</evidence>
<dbReference type="AlphaFoldDB" id="A0AAJ6BHS0"/>
<dbReference type="CDD" id="cd06171">
    <property type="entry name" value="Sigma70_r4"/>
    <property type="match status" value="1"/>
</dbReference>
<feature type="domain" description="RNA polymerase sigma-70 region 4" evidence="5">
    <location>
        <begin position="132"/>
        <end position="181"/>
    </location>
</feature>
<evidence type="ECO:0000259" key="5">
    <source>
        <dbReference type="Pfam" id="PF04545"/>
    </source>
</evidence>
<dbReference type="InterPro" id="IPR014284">
    <property type="entry name" value="RNA_pol_sigma-70_dom"/>
</dbReference>
<evidence type="ECO:0000256" key="1">
    <source>
        <dbReference type="ARBA" id="ARBA00010641"/>
    </source>
</evidence>
<dbReference type="Gene3D" id="1.10.10.10">
    <property type="entry name" value="Winged helix-like DNA-binding domain superfamily/Winged helix DNA-binding domain"/>
    <property type="match status" value="1"/>
</dbReference>
<dbReference type="InterPro" id="IPR013324">
    <property type="entry name" value="RNA_pol_sigma_r3/r4-like"/>
</dbReference>
<dbReference type="EMBL" id="CP119311">
    <property type="protein sequence ID" value="WEK37518.1"/>
    <property type="molecule type" value="Genomic_DNA"/>
</dbReference>
<dbReference type="InterPro" id="IPR039425">
    <property type="entry name" value="RNA_pol_sigma-70-like"/>
</dbReference>
<accession>A0AAJ6BHS0</accession>
<dbReference type="NCBIfam" id="TIGR02937">
    <property type="entry name" value="sigma70-ECF"/>
    <property type="match status" value="1"/>
</dbReference>
<dbReference type="GO" id="GO:0006352">
    <property type="term" value="P:DNA-templated transcription initiation"/>
    <property type="evidence" value="ECO:0007669"/>
    <property type="project" value="InterPro"/>
</dbReference>